<accession>Q4ABZ1</accession>
<reference evidence="4" key="1">
    <citation type="submission" date="2005-08" db="EMBL/GenBank/DDBJ databases">
        <title>Brassica rapa clone BAC KbrH117M18, Phase II, ordered two contigs.</title>
        <authorList>
            <consortium name="KBGP"/>
            <person name="Park B.S."/>
            <person name="Lee M.C."/>
            <person name="Kwon S.J."/>
            <person name="Kim J.S."/>
            <person name="Lee S.I."/>
            <person name="Lim G.B."/>
            <person name="Kim J.A."/>
            <person name="Jin Y.M."/>
            <person name="Kim D.H."/>
            <person name="Yang T.J."/>
            <person name="Kim H.I."/>
        </authorList>
    </citation>
    <scope>NUCLEOTIDE SEQUENCE</scope>
</reference>
<feature type="domain" description="NET2A-D/KIP1-like C-terminal" evidence="3">
    <location>
        <begin position="363"/>
        <end position="425"/>
    </location>
</feature>
<feature type="region of interest" description="Disordered" evidence="1">
    <location>
        <begin position="428"/>
        <end position="460"/>
    </location>
</feature>
<dbReference type="PANTHER" id="PTHR31631:SF8">
    <property type="entry name" value="PROTEIN NETWORKED 2C"/>
    <property type="match status" value="1"/>
</dbReference>
<dbReference type="InterPro" id="IPR056889">
    <property type="entry name" value="NET2A-D/KIP1-like_C"/>
</dbReference>
<keyword evidence="2" id="KW-0812">Transmembrane</keyword>
<organism evidence="4">
    <name type="scientific">Brassica campestris</name>
    <name type="common">Field mustard</name>
    <dbReference type="NCBI Taxonomy" id="3711"/>
    <lineage>
        <taxon>Eukaryota</taxon>
        <taxon>Viridiplantae</taxon>
        <taxon>Streptophyta</taxon>
        <taxon>Embryophyta</taxon>
        <taxon>Tracheophyta</taxon>
        <taxon>Spermatophyta</taxon>
        <taxon>Magnoliopsida</taxon>
        <taxon>eudicotyledons</taxon>
        <taxon>Gunneridae</taxon>
        <taxon>Pentapetalae</taxon>
        <taxon>rosids</taxon>
        <taxon>malvids</taxon>
        <taxon>Brassicales</taxon>
        <taxon>Brassicaceae</taxon>
        <taxon>Brassiceae</taxon>
        <taxon>Brassica</taxon>
    </lineage>
</organism>
<sequence length="499" mass="55346">MWLIQSFQMIQLGLKMLNLQHVGLLKIREQKNQDKHSLRSNVHPNYNLQTPQGELFSPDLPALASATGSSSDVHGGSEFLSPPDPPDPPDLDFDGNSITAVCSLIYWCSPTPSKAIRLYFGPSSLSPQVSQICGSLVAGFVIRSDILLGWYYEALVTAFDLLYVLVNVQSFFHLSCCLRSSQSFRMFAALFLRGLGSFVTTLKVSNGNSQALEQPLTVVYSFSLVCAVTVDALLLFSPHSWQLGKKCDSSCFLTLNRSSLGCDSLVFSVMDPTYLQNLSLGLGDSFAGSIVSSMEVFRFISSCTNSYLDTQDSPVLQGFTSRIYDLSAFVAVCLTLLVALVVIISMGISKLVYKSCNSGRHTNEITESLLYIYQGAKLGGEVSNMKKENNRISEKLQTGLDQVTKLQQEADKTPEKLSEEFSLSEYKKKVLSPSKPSQKLKTKHQRDPTEAQGEEESEELILESDTTIMRNETVERAEPIREDDYVSHVCIRVDDRVEF</sequence>
<evidence type="ECO:0000259" key="3">
    <source>
        <dbReference type="Pfam" id="PF24918"/>
    </source>
</evidence>
<evidence type="ECO:0000256" key="1">
    <source>
        <dbReference type="SAM" id="MobiDB-lite"/>
    </source>
</evidence>
<evidence type="ECO:0000256" key="2">
    <source>
        <dbReference type="SAM" id="Phobius"/>
    </source>
</evidence>
<dbReference type="Pfam" id="PF24918">
    <property type="entry name" value="NET2A_C"/>
    <property type="match status" value="1"/>
</dbReference>
<keyword evidence="2" id="KW-0472">Membrane</keyword>
<protein>
    <submittedName>
        <fullName evidence="4">117M18_29</fullName>
    </submittedName>
</protein>
<feature type="region of interest" description="Disordered" evidence="1">
    <location>
        <begin position="64"/>
        <end position="90"/>
    </location>
</feature>
<name>Q4ABZ1_BRACM</name>
<evidence type="ECO:0000313" key="4">
    <source>
        <dbReference type="EMBL" id="AAZ66948.1"/>
    </source>
</evidence>
<dbReference type="AlphaFoldDB" id="Q4ABZ1"/>
<dbReference type="EMBL" id="AC146875">
    <property type="protein sequence ID" value="AAZ66948.1"/>
    <property type="molecule type" value="Genomic_DNA"/>
</dbReference>
<feature type="transmembrane region" description="Helical" evidence="2">
    <location>
        <begin position="326"/>
        <end position="348"/>
    </location>
</feature>
<proteinExistence type="predicted"/>
<gene>
    <name evidence="4" type="primary">117M18_29</name>
</gene>
<dbReference type="PANTHER" id="PTHR31631">
    <property type="entry name" value="PROTEIN NETWORKED 2D"/>
    <property type="match status" value="1"/>
</dbReference>
<keyword evidence="2" id="KW-1133">Transmembrane helix</keyword>